<dbReference type="AlphaFoldDB" id="A0AAE6G6W7"/>
<dbReference type="EMBL" id="CP017174">
    <property type="protein sequence ID" value="QDE72088.1"/>
    <property type="molecule type" value="Genomic_DNA"/>
</dbReference>
<organism evidence="1 2">
    <name type="scientific">Myxococcus xanthus</name>
    <dbReference type="NCBI Taxonomy" id="34"/>
    <lineage>
        <taxon>Bacteria</taxon>
        <taxon>Pseudomonadati</taxon>
        <taxon>Myxococcota</taxon>
        <taxon>Myxococcia</taxon>
        <taxon>Myxococcales</taxon>
        <taxon>Cystobacterineae</taxon>
        <taxon>Myxococcaceae</taxon>
        <taxon>Myxococcus</taxon>
    </lineage>
</organism>
<dbReference type="Proteomes" id="UP000320179">
    <property type="component" value="Chromosome"/>
</dbReference>
<gene>
    <name evidence="1" type="ORF">BHS09_36750</name>
</gene>
<evidence type="ECO:0000313" key="1">
    <source>
        <dbReference type="EMBL" id="QDE72088.1"/>
    </source>
</evidence>
<accession>A0AAE6G6W7</accession>
<reference evidence="1 2" key="1">
    <citation type="journal article" date="2019" name="Science">
        <title>Social genes are selection hotspots in kin groups of a soil microbe.</title>
        <authorList>
            <person name="Wielgoss S."/>
            <person name="Wolfensberger R."/>
            <person name="Sun L."/>
            <person name="Fiegna F."/>
            <person name="Velicer G.J."/>
        </authorList>
    </citation>
    <scope>NUCLEOTIDE SEQUENCE [LARGE SCALE GENOMIC DNA]</scope>
    <source>
        <strain evidence="1 2">MC3.5.9c15</strain>
    </source>
</reference>
<evidence type="ECO:0000313" key="2">
    <source>
        <dbReference type="Proteomes" id="UP000320179"/>
    </source>
</evidence>
<proteinExistence type="predicted"/>
<name>A0AAE6G6W7_MYXXA</name>
<sequence>MLCEEPDEFAAELPPAGLFPLLLLPPFGLLPDCRGLLGFIWLERLSCDALCAGLLGFLELARWSFWFLPLSLLMDLPRESPSESAGEA</sequence>
<protein>
    <submittedName>
        <fullName evidence="1">Uncharacterized protein</fullName>
    </submittedName>
</protein>